<organism evidence="2 3">
    <name type="scientific">Trichonephila clavata</name>
    <name type="common">Joro spider</name>
    <name type="synonym">Nephila clavata</name>
    <dbReference type="NCBI Taxonomy" id="2740835"/>
    <lineage>
        <taxon>Eukaryota</taxon>
        <taxon>Metazoa</taxon>
        <taxon>Ecdysozoa</taxon>
        <taxon>Arthropoda</taxon>
        <taxon>Chelicerata</taxon>
        <taxon>Arachnida</taxon>
        <taxon>Araneae</taxon>
        <taxon>Araneomorphae</taxon>
        <taxon>Entelegynae</taxon>
        <taxon>Araneoidea</taxon>
        <taxon>Nephilidae</taxon>
        <taxon>Trichonephila</taxon>
    </lineage>
</organism>
<dbReference type="EMBL" id="BMAO01038011">
    <property type="protein sequence ID" value="GFR21891.1"/>
    <property type="molecule type" value="Genomic_DNA"/>
</dbReference>
<proteinExistence type="predicted"/>
<dbReference type="Proteomes" id="UP000887116">
    <property type="component" value="Unassembled WGS sequence"/>
</dbReference>
<keyword evidence="3" id="KW-1185">Reference proteome</keyword>
<evidence type="ECO:0000313" key="2">
    <source>
        <dbReference type="EMBL" id="GFR21891.1"/>
    </source>
</evidence>
<feature type="region of interest" description="Disordered" evidence="1">
    <location>
        <begin position="1"/>
        <end position="41"/>
    </location>
</feature>
<name>A0A8X6JXW3_TRICU</name>
<comment type="caution">
    <text evidence="2">The sequence shown here is derived from an EMBL/GenBank/DDBJ whole genome shotgun (WGS) entry which is preliminary data.</text>
</comment>
<dbReference type="AlphaFoldDB" id="A0A8X6JXW3"/>
<sequence length="102" mass="11987">MTFSGWGGQDCPDRRRPIPFQTGVEEGDQTPSHSQQVTGGCTRTKLRNAVVTITKLTRWGCSKGWEFNKGWSKVMMRMKDAWEMMLEDGTYLPWRIYWRRRP</sequence>
<evidence type="ECO:0000313" key="3">
    <source>
        <dbReference type="Proteomes" id="UP000887116"/>
    </source>
</evidence>
<evidence type="ECO:0000256" key="1">
    <source>
        <dbReference type="SAM" id="MobiDB-lite"/>
    </source>
</evidence>
<protein>
    <submittedName>
        <fullName evidence="2">Uncharacterized protein</fullName>
    </submittedName>
</protein>
<feature type="compositionally biased region" description="Polar residues" evidence="1">
    <location>
        <begin position="29"/>
        <end position="41"/>
    </location>
</feature>
<accession>A0A8X6JXW3</accession>
<gene>
    <name evidence="2" type="ORF">TNCT_214001</name>
</gene>
<reference evidence="2" key="1">
    <citation type="submission" date="2020-07" db="EMBL/GenBank/DDBJ databases">
        <title>Multicomponent nature underlies the extraordinary mechanical properties of spider dragline silk.</title>
        <authorList>
            <person name="Kono N."/>
            <person name="Nakamura H."/>
            <person name="Mori M."/>
            <person name="Yoshida Y."/>
            <person name="Ohtoshi R."/>
            <person name="Malay A.D."/>
            <person name="Moran D.A.P."/>
            <person name="Tomita M."/>
            <person name="Numata K."/>
            <person name="Arakawa K."/>
        </authorList>
    </citation>
    <scope>NUCLEOTIDE SEQUENCE</scope>
</reference>